<feature type="compositionally biased region" description="Pro residues" evidence="5">
    <location>
        <begin position="1"/>
        <end position="10"/>
    </location>
</feature>
<evidence type="ECO:0000256" key="4">
    <source>
        <dbReference type="ARBA" id="ARBA00023295"/>
    </source>
</evidence>
<organism evidence="7 8">
    <name type="scientific">Rhizoclosmatium globosum</name>
    <dbReference type="NCBI Taxonomy" id="329046"/>
    <lineage>
        <taxon>Eukaryota</taxon>
        <taxon>Fungi</taxon>
        <taxon>Fungi incertae sedis</taxon>
        <taxon>Chytridiomycota</taxon>
        <taxon>Chytridiomycota incertae sedis</taxon>
        <taxon>Chytridiomycetes</taxon>
        <taxon>Chytridiales</taxon>
        <taxon>Chytriomycetaceae</taxon>
        <taxon>Rhizoclosmatium</taxon>
    </lineage>
</organism>
<evidence type="ECO:0000259" key="6">
    <source>
        <dbReference type="Pfam" id="PF22666"/>
    </source>
</evidence>
<dbReference type="STRING" id="329046.A0A1Y2C8L0"/>
<dbReference type="InterPro" id="IPR013783">
    <property type="entry name" value="Ig-like_fold"/>
</dbReference>
<dbReference type="Gene3D" id="2.60.120.260">
    <property type="entry name" value="Galactose-binding domain-like"/>
    <property type="match status" value="1"/>
</dbReference>
<accession>A0A1Y2C8L0</accession>
<dbReference type="AlphaFoldDB" id="A0A1Y2C8L0"/>
<dbReference type="InterPro" id="IPR008979">
    <property type="entry name" value="Galactose-bd-like_sf"/>
</dbReference>
<dbReference type="SUPFAM" id="SSF49303">
    <property type="entry name" value="beta-Galactosidase/glucuronidase domain"/>
    <property type="match status" value="1"/>
</dbReference>
<dbReference type="SUPFAM" id="SSF49785">
    <property type="entry name" value="Galactose-binding domain-like"/>
    <property type="match status" value="1"/>
</dbReference>
<keyword evidence="4" id="KW-0326">Glycosidase</keyword>
<dbReference type="PANTHER" id="PTHR43730">
    <property type="entry name" value="BETA-MANNOSIDASE"/>
    <property type="match status" value="1"/>
</dbReference>
<evidence type="ECO:0000256" key="3">
    <source>
        <dbReference type="ARBA" id="ARBA00022801"/>
    </source>
</evidence>
<dbReference type="PANTHER" id="PTHR43730:SF1">
    <property type="entry name" value="BETA-MANNOSIDASE"/>
    <property type="match status" value="1"/>
</dbReference>
<evidence type="ECO:0000256" key="2">
    <source>
        <dbReference type="ARBA" id="ARBA00012754"/>
    </source>
</evidence>
<dbReference type="GO" id="GO:0004567">
    <property type="term" value="F:beta-mannosidase activity"/>
    <property type="evidence" value="ECO:0007669"/>
    <property type="project" value="UniProtKB-EC"/>
</dbReference>
<evidence type="ECO:0000313" key="8">
    <source>
        <dbReference type="Proteomes" id="UP000193642"/>
    </source>
</evidence>
<dbReference type="Gene3D" id="2.60.40.10">
    <property type="entry name" value="Immunoglobulins"/>
    <property type="match status" value="1"/>
</dbReference>
<evidence type="ECO:0000256" key="1">
    <source>
        <dbReference type="ARBA" id="ARBA00000829"/>
    </source>
</evidence>
<sequence length="726" mass="81817">MAHSPGPTPPEEFNNQFPFDNDGFQSKNVHQESSAWNELQHAANEFSAPSTRQLTDPSMWSLSEWSNVPTHKLRITSEIPVASFPTDVFADLLAAKEILTLLLRSTNTRCLGYHCATGISWGACDLCFDGLDTVAEVLLNGTSIGKSDNMFVPLRISVAHLLTKNNVLEIRFESAVNVAKARELEYGKSMVWNGDASRVYLRKAQYHWGWDWGPTLVSCGVWRNHATLTVFAEVDISRIGLLLEDMACLVSLQTPTGITLFNKAFRGFKTKPYNDSHKVLEYTIENPELWFPIGTGKQPLYKLKCTLLHPSYPIPLSTYSRKLGIRRLELIETKLPGPGDKMTFYFSINNRPIFCAGSNWIPADSLLSRVTKDTYKKWLTVLVNGNQNMVRVWGGGVYEDDSFYQLCDEMGILVWQDFMFACGAYPAHGEFVLSVEKEAQAVVKRLRRFASVAIFTGNNEDYAFAESYPELGYDLEMMMRNSGLHPNFLPDTFTSGYFLPGSPWTSNGSASSDTSSGDIHQWNVWHGTQEPYQNYGKLAGRFISEFGMQAFPTVKTTHSFFEAGTSEAEMDPVSTGFAKRLAGYVFENVRFGTGLNEFTYATQLMQAEALSTAYRLWKREWGSPHNRRVGGALVWQLNDCWPCVSWSICDYNLNPKPAYFSIKRELAPITLGIERRVVEESDTIFLDVWGVNTSDTEIRGTLVITGFDYESGHNPHKWTFGKSVFP</sequence>
<dbReference type="InterPro" id="IPR017853">
    <property type="entry name" value="GH"/>
</dbReference>
<reference evidence="7 8" key="1">
    <citation type="submission" date="2016-07" db="EMBL/GenBank/DDBJ databases">
        <title>Pervasive Adenine N6-methylation of Active Genes in Fungi.</title>
        <authorList>
            <consortium name="DOE Joint Genome Institute"/>
            <person name="Mondo S.J."/>
            <person name="Dannebaum R.O."/>
            <person name="Kuo R.C."/>
            <person name="Labutti K."/>
            <person name="Haridas S."/>
            <person name="Kuo A."/>
            <person name="Salamov A."/>
            <person name="Ahrendt S.R."/>
            <person name="Lipzen A."/>
            <person name="Sullivan W."/>
            <person name="Andreopoulos W.B."/>
            <person name="Clum A."/>
            <person name="Lindquist E."/>
            <person name="Daum C."/>
            <person name="Ramamoorthy G.K."/>
            <person name="Gryganskyi A."/>
            <person name="Culley D."/>
            <person name="Magnuson J.K."/>
            <person name="James T.Y."/>
            <person name="O'Malley M.A."/>
            <person name="Stajich J.E."/>
            <person name="Spatafora J.W."/>
            <person name="Visel A."/>
            <person name="Grigoriev I.V."/>
        </authorList>
    </citation>
    <scope>NUCLEOTIDE SEQUENCE [LARGE SCALE GENOMIC DNA]</scope>
    <source>
        <strain evidence="7 8">JEL800</strain>
    </source>
</reference>
<feature type="region of interest" description="Disordered" evidence="5">
    <location>
        <begin position="1"/>
        <end position="21"/>
    </location>
</feature>
<name>A0A1Y2C8L0_9FUNG</name>
<keyword evidence="8" id="KW-1185">Reference proteome</keyword>
<keyword evidence="3 7" id="KW-0378">Hydrolase</keyword>
<proteinExistence type="predicted"/>
<dbReference type="InterPro" id="IPR050887">
    <property type="entry name" value="Beta-mannosidase_GH2"/>
</dbReference>
<dbReference type="Gene3D" id="3.20.20.80">
    <property type="entry name" value="Glycosidases"/>
    <property type="match status" value="1"/>
</dbReference>
<evidence type="ECO:0000256" key="5">
    <source>
        <dbReference type="SAM" id="MobiDB-lite"/>
    </source>
</evidence>
<dbReference type="Pfam" id="PF22666">
    <property type="entry name" value="Glyco_hydro_2_N2"/>
    <property type="match status" value="1"/>
</dbReference>
<dbReference type="GO" id="GO:0006516">
    <property type="term" value="P:glycoprotein catabolic process"/>
    <property type="evidence" value="ECO:0007669"/>
    <property type="project" value="TreeGrafter"/>
</dbReference>
<dbReference type="InterPro" id="IPR036156">
    <property type="entry name" value="Beta-gal/glucu_dom_sf"/>
</dbReference>
<dbReference type="Proteomes" id="UP000193642">
    <property type="component" value="Unassembled WGS sequence"/>
</dbReference>
<dbReference type="OrthoDB" id="2866996at2759"/>
<gene>
    <name evidence="7" type="ORF">BCR33DRAFT_785751</name>
</gene>
<comment type="caution">
    <text evidence="7">The sequence shown here is derived from an EMBL/GenBank/DDBJ whole genome shotgun (WGS) entry which is preliminary data.</text>
</comment>
<feature type="domain" description="Beta-mannosidase-like galactose-binding" evidence="6">
    <location>
        <begin position="78"/>
        <end position="223"/>
    </location>
</feature>
<dbReference type="SUPFAM" id="SSF51445">
    <property type="entry name" value="(Trans)glycosidases"/>
    <property type="match status" value="1"/>
</dbReference>
<dbReference type="EMBL" id="MCGO01000025">
    <property type="protein sequence ID" value="ORY43380.1"/>
    <property type="molecule type" value="Genomic_DNA"/>
</dbReference>
<protein>
    <recommendedName>
        <fullName evidence="2">beta-mannosidase</fullName>
        <ecNumber evidence="2">3.2.1.25</ecNumber>
    </recommendedName>
</protein>
<evidence type="ECO:0000313" key="7">
    <source>
        <dbReference type="EMBL" id="ORY43380.1"/>
    </source>
</evidence>
<comment type="catalytic activity">
    <reaction evidence="1">
        <text>Hydrolysis of terminal, non-reducing beta-D-mannose residues in beta-D-mannosides.</text>
        <dbReference type="EC" id="3.2.1.25"/>
    </reaction>
</comment>
<dbReference type="FunFam" id="3.20.20.80:FF:000050">
    <property type="entry name" value="Beta-mannosidase B"/>
    <property type="match status" value="1"/>
</dbReference>
<dbReference type="EC" id="3.2.1.25" evidence="2"/>
<dbReference type="InterPro" id="IPR054593">
    <property type="entry name" value="Beta-mannosidase-like_N2"/>
</dbReference>